<evidence type="ECO:0000256" key="14">
    <source>
        <dbReference type="ARBA" id="ARBA00023034"/>
    </source>
</evidence>
<keyword evidence="6" id="KW-0964">Secreted</keyword>
<keyword evidence="15" id="KW-0482">Metalloprotease</keyword>
<evidence type="ECO:0000256" key="18">
    <source>
        <dbReference type="ARBA" id="ARBA00023228"/>
    </source>
</evidence>
<dbReference type="InterPro" id="IPR039866">
    <property type="entry name" value="CPQ"/>
</dbReference>
<dbReference type="SUPFAM" id="SSF53187">
    <property type="entry name" value="Zn-dependent exopeptidases"/>
    <property type="match status" value="1"/>
</dbReference>
<comment type="subcellular location">
    <subcellularLocation>
        <location evidence="1">Endoplasmic reticulum</location>
    </subcellularLocation>
    <subcellularLocation>
        <location evidence="3">Golgi apparatus</location>
    </subcellularLocation>
    <subcellularLocation>
        <location evidence="2">Lysosome</location>
    </subcellularLocation>
    <subcellularLocation>
        <location evidence="4">Secreted</location>
    </subcellularLocation>
</comment>
<keyword evidence="12" id="KW-0256">Endoplasmic reticulum</keyword>
<keyword evidence="7" id="KW-0121">Carboxypeptidase</keyword>
<evidence type="ECO:0000256" key="8">
    <source>
        <dbReference type="ARBA" id="ARBA00022670"/>
    </source>
</evidence>
<dbReference type="GO" id="GO:0004180">
    <property type="term" value="F:carboxypeptidase activity"/>
    <property type="evidence" value="ECO:0007669"/>
    <property type="project" value="UniProtKB-KW"/>
</dbReference>
<sequence length="390" mass="43086">MRFPVRLKSTGWSPATPPGGIDSSIIDVAYGTEDDFARVAAPLKGAILLVHTDIGSTWADLFNEYLRPPITIDRAVKAGARAILWMGARERLLLYRHTNSLAGEIDKIPQAVVAREDAMRLVRTVQAYPGKVRVHFEMPNKIGGPLEQENVVGEIRGYEKPDEAVILGAHLDSWELGTGALDNGCNAALVVEAARAIKATGLLPRRTIRFVLFSGEEQGTIGSYEYVKAHRAELDKIRAVIVFDAGIGRVTGYSLGGRRDTEAGVREILKPLEPWGGNHHTYDASFRTDNFDFLLEGVPTLVANQEEANYLPNYHAASDTFDKVDFRELKLHTVLAALTAWGIADRTEPLGRRLTRAEIEALMKETGLDRQMKALGYWDSWQSGARGRKP</sequence>
<comment type="caution">
    <text evidence="22">The sequence shown here is derived from an EMBL/GenBank/DDBJ whole genome shotgun (WGS) entry which is preliminary data.</text>
</comment>
<keyword evidence="16" id="KW-0865">Zymogen</keyword>
<comment type="subunit">
    <text evidence="19">Homodimer. The monomeric form is inactive while the homodimer is active.</text>
</comment>
<dbReference type="GO" id="GO:0005576">
    <property type="term" value="C:extracellular region"/>
    <property type="evidence" value="ECO:0007669"/>
    <property type="project" value="UniProtKB-SubCell"/>
</dbReference>
<evidence type="ECO:0000313" key="22">
    <source>
        <dbReference type="EMBL" id="MBA0089056.1"/>
    </source>
</evidence>
<evidence type="ECO:0000259" key="21">
    <source>
        <dbReference type="Pfam" id="PF04389"/>
    </source>
</evidence>
<dbReference type="InterPro" id="IPR046450">
    <property type="entry name" value="PA_dom_sf"/>
</dbReference>
<gene>
    <name evidence="22" type="ORF">HRJ53_29040</name>
</gene>
<protein>
    <recommendedName>
        <fullName evidence="5">Carboxypeptidase Q</fullName>
    </recommendedName>
    <alternativeName>
        <fullName evidence="20">Plasma glutamate carboxypeptidase</fullName>
    </alternativeName>
</protein>
<keyword evidence="13" id="KW-0862">Zinc</keyword>
<dbReference type="InterPro" id="IPR007484">
    <property type="entry name" value="Peptidase_M28"/>
</dbReference>
<proteinExistence type="predicted"/>
<evidence type="ECO:0000256" key="2">
    <source>
        <dbReference type="ARBA" id="ARBA00004371"/>
    </source>
</evidence>
<keyword evidence="10" id="KW-0732">Signal</keyword>
<evidence type="ECO:0000256" key="6">
    <source>
        <dbReference type="ARBA" id="ARBA00022525"/>
    </source>
</evidence>
<evidence type="ECO:0000256" key="19">
    <source>
        <dbReference type="ARBA" id="ARBA00025833"/>
    </source>
</evidence>
<name>A0A7V8T0J6_9BACT</name>
<dbReference type="SUPFAM" id="SSF52025">
    <property type="entry name" value="PA domain"/>
    <property type="match status" value="1"/>
</dbReference>
<accession>A0A7V8T0J6</accession>
<dbReference type="PANTHER" id="PTHR12053">
    <property type="entry name" value="PROTEASE FAMILY M28 PLASMA GLUTAMATE CARBOXYPEPTIDASE-RELATED"/>
    <property type="match status" value="1"/>
</dbReference>
<evidence type="ECO:0000256" key="10">
    <source>
        <dbReference type="ARBA" id="ARBA00022729"/>
    </source>
</evidence>
<dbReference type="Proteomes" id="UP000567293">
    <property type="component" value="Unassembled WGS sequence"/>
</dbReference>
<dbReference type="GO" id="GO:0070573">
    <property type="term" value="F:metallodipeptidase activity"/>
    <property type="evidence" value="ECO:0007669"/>
    <property type="project" value="InterPro"/>
</dbReference>
<keyword evidence="18" id="KW-0458">Lysosome</keyword>
<reference evidence="22" key="1">
    <citation type="submission" date="2020-06" db="EMBL/GenBank/DDBJ databases">
        <title>Legume-microbial interactions unlock mineral nutrients during tropical forest succession.</title>
        <authorList>
            <person name="Epihov D.Z."/>
        </authorList>
    </citation>
    <scope>NUCLEOTIDE SEQUENCE [LARGE SCALE GENOMIC DNA]</scope>
    <source>
        <strain evidence="22">Pan2503</strain>
    </source>
</reference>
<feature type="domain" description="Peptidase M28" evidence="21">
    <location>
        <begin position="150"/>
        <end position="333"/>
    </location>
</feature>
<evidence type="ECO:0000256" key="5">
    <source>
        <dbReference type="ARBA" id="ARBA00014116"/>
    </source>
</evidence>
<evidence type="ECO:0000256" key="17">
    <source>
        <dbReference type="ARBA" id="ARBA00023180"/>
    </source>
</evidence>
<organism evidence="22 23">
    <name type="scientific">Candidatus Acidiferrum panamense</name>
    <dbReference type="NCBI Taxonomy" id="2741543"/>
    <lineage>
        <taxon>Bacteria</taxon>
        <taxon>Pseudomonadati</taxon>
        <taxon>Acidobacteriota</taxon>
        <taxon>Terriglobia</taxon>
        <taxon>Candidatus Acidiferrales</taxon>
        <taxon>Candidatus Acidiferrum</taxon>
    </lineage>
</organism>
<dbReference type="GO" id="GO:0046872">
    <property type="term" value="F:metal ion binding"/>
    <property type="evidence" value="ECO:0007669"/>
    <property type="project" value="UniProtKB-KW"/>
</dbReference>
<dbReference type="AlphaFoldDB" id="A0A7V8T0J6"/>
<keyword evidence="8" id="KW-0645">Protease</keyword>
<evidence type="ECO:0000256" key="11">
    <source>
        <dbReference type="ARBA" id="ARBA00022801"/>
    </source>
</evidence>
<evidence type="ECO:0000256" key="20">
    <source>
        <dbReference type="ARBA" id="ARBA00033328"/>
    </source>
</evidence>
<evidence type="ECO:0000256" key="3">
    <source>
        <dbReference type="ARBA" id="ARBA00004555"/>
    </source>
</evidence>
<evidence type="ECO:0000256" key="9">
    <source>
        <dbReference type="ARBA" id="ARBA00022723"/>
    </source>
</evidence>
<dbReference type="PANTHER" id="PTHR12053:SF3">
    <property type="entry name" value="CARBOXYPEPTIDASE Q"/>
    <property type="match status" value="1"/>
</dbReference>
<evidence type="ECO:0000256" key="12">
    <source>
        <dbReference type="ARBA" id="ARBA00022824"/>
    </source>
</evidence>
<evidence type="ECO:0000256" key="15">
    <source>
        <dbReference type="ARBA" id="ARBA00023049"/>
    </source>
</evidence>
<dbReference type="EMBL" id="JACDQQ010002809">
    <property type="protein sequence ID" value="MBA0089056.1"/>
    <property type="molecule type" value="Genomic_DNA"/>
</dbReference>
<evidence type="ECO:0000313" key="23">
    <source>
        <dbReference type="Proteomes" id="UP000567293"/>
    </source>
</evidence>
<evidence type="ECO:0000256" key="1">
    <source>
        <dbReference type="ARBA" id="ARBA00004240"/>
    </source>
</evidence>
<dbReference type="GO" id="GO:0006508">
    <property type="term" value="P:proteolysis"/>
    <property type="evidence" value="ECO:0007669"/>
    <property type="project" value="UniProtKB-KW"/>
</dbReference>
<keyword evidence="9" id="KW-0479">Metal-binding</keyword>
<dbReference type="Gene3D" id="3.40.630.10">
    <property type="entry name" value="Zn peptidases"/>
    <property type="match status" value="1"/>
</dbReference>
<evidence type="ECO:0000256" key="4">
    <source>
        <dbReference type="ARBA" id="ARBA00004613"/>
    </source>
</evidence>
<keyword evidence="11" id="KW-0378">Hydrolase</keyword>
<keyword evidence="17" id="KW-0325">Glycoprotein</keyword>
<keyword evidence="23" id="KW-1185">Reference proteome</keyword>
<dbReference type="GO" id="GO:0005764">
    <property type="term" value="C:lysosome"/>
    <property type="evidence" value="ECO:0007669"/>
    <property type="project" value="UniProtKB-SubCell"/>
</dbReference>
<dbReference type="Gene3D" id="3.50.30.30">
    <property type="match status" value="1"/>
</dbReference>
<keyword evidence="14" id="KW-0333">Golgi apparatus</keyword>
<evidence type="ECO:0000256" key="16">
    <source>
        <dbReference type="ARBA" id="ARBA00023145"/>
    </source>
</evidence>
<evidence type="ECO:0000256" key="13">
    <source>
        <dbReference type="ARBA" id="ARBA00022833"/>
    </source>
</evidence>
<dbReference type="Pfam" id="PF04389">
    <property type="entry name" value="Peptidase_M28"/>
    <property type="match status" value="1"/>
</dbReference>
<evidence type="ECO:0000256" key="7">
    <source>
        <dbReference type="ARBA" id="ARBA00022645"/>
    </source>
</evidence>